<dbReference type="GO" id="GO:0003677">
    <property type="term" value="F:DNA binding"/>
    <property type="evidence" value="ECO:0007669"/>
    <property type="project" value="UniProtKB-UniRule"/>
</dbReference>
<dbReference type="GO" id="GO:0000160">
    <property type="term" value="P:phosphorelay signal transduction system"/>
    <property type="evidence" value="ECO:0007669"/>
    <property type="project" value="InterPro"/>
</dbReference>
<dbReference type="Gene3D" id="1.10.10.10">
    <property type="entry name" value="Winged helix-like DNA-binding domain superfamily/Winged helix DNA-binding domain"/>
    <property type="match status" value="1"/>
</dbReference>
<dbReference type="SMART" id="SM00862">
    <property type="entry name" value="Trans_reg_C"/>
    <property type="match status" value="1"/>
</dbReference>
<dbReference type="PATRIC" id="fig|1073383.3.peg.814"/>
<evidence type="ECO:0000256" key="2">
    <source>
        <dbReference type="PROSITE-ProRule" id="PRU01091"/>
    </source>
</evidence>
<evidence type="ECO:0000256" key="3">
    <source>
        <dbReference type="SAM" id="Phobius"/>
    </source>
</evidence>
<dbReference type="InterPro" id="IPR001867">
    <property type="entry name" value="OmpR/PhoB-type_DNA-bd"/>
</dbReference>
<dbReference type="CDD" id="cd00383">
    <property type="entry name" value="trans_reg_C"/>
    <property type="match status" value="1"/>
</dbReference>
<dbReference type="RefSeq" id="WP_005342247.1">
    <property type="nucleotide sequence ID" value="NZ_JH823256.1"/>
</dbReference>
<feature type="domain" description="OmpR/PhoB-type" evidence="4">
    <location>
        <begin position="2"/>
        <end position="100"/>
    </location>
</feature>
<accession>K1J4B0</accession>
<dbReference type="GO" id="GO:0006355">
    <property type="term" value="P:regulation of DNA-templated transcription"/>
    <property type="evidence" value="ECO:0007669"/>
    <property type="project" value="InterPro"/>
</dbReference>
<name>K1J4B0_AERVE</name>
<comment type="caution">
    <text evidence="5">The sequence shown here is derived from an EMBL/GenBank/DDBJ whole genome shotgun (WGS) entry which is preliminary data.</text>
</comment>
<feature type="DNA-binding region" description="OmpR/PhoB-type" evidence="2">
    <location>
        <begin position="2"/>
        <end position="100"/>
    </location>
</feature>
<dbReference type="InterPro" id="IPR016032">
    <property type="entry name" value="Sig_transdc_resp-reg_C-effctor"/>
</dbReference>
<evidence type="ECO:0000259" key="4">
    <source>
        <dbReference type="PROSITE" id="PS51755"/>
    </source>
</evidence>
<dbReference type="EMBL" id="AGWU01000008">
    <property type="protein sequence ID" value="EKB22747.1"/>
    <property type="molecule type" value="Genomic_DNA"/>
</dbReference>
<keyword evidence="3" id="KW-1133">Transmembrane helix</keyword>
<dbReference type="HOGENOM" id="CLU_668926_0_0_6"/>
<evidence type="ECO:0000313" key="6">
    <source>
        <dbReference type="Proteomes" id="UP000006087"/>
    </source>
</evidence>
<dbReference type="Pfam" id="PF00486">
    <property type="entry name" value="Trans_reg_C"/>
    <property type="match status" value="1"/>
</dbReference>
<gene>
    <name evidence="5" type="ORF">HMPREF1168_00803</name>
</gene>
<feature type="transmembrane region" description="Helical" evidence="3">
    <location>
        <begin position="144"/>
        <end position="164"/>
    </location>
</feature>
<dbReference type="PROSITE" id="PS51755">
    <property type="entry name" value="OMPR_PHOB"/>
    <property type="match status" value="1"/>
</dbReference>
<sequence length="414" mass="48913">MTKQYKYNDTFTFEPETYRIILDEKEIKLSQKETVLLEVLCDNSLRVVERKKILDDIWGETESRDISLNKTILLLRRKFESIGIFNSIETIPRVGYIFKLEVELGHGDELSHRTEVITKTEESDDVDANEEQRLFERGRLNKHILMFFVFIVAVISVITSYYIFTEKDEISLEFRKLEKIKELATPSVNRVVMYTEDIRSPDEYKYIEKLINKDRSFYALASKDAFSYLDFNIKDNIVWQKTFLMDERLDIKKQLECIAQNINLEAVSPINVHDIPGMGFVRLRFYRPCQIKAEYIGYMLIKTTGIDNDNVEQAAWAQDLMFNDAKQNMAFEIKKISRVHFYENGLRHLENKSLKVKSIQQDILQIDPHIYNIFDQFTQDDVYFRTIHKNNDIIHVTNLFGGVLFYTKIFDGKN</sequence>
<dbReference type="InterPro" id="IPR036388">
    <property type="entry name" value="WH-like_DNA-bd_sf"/>
</dbReference>
<keyword evidence="1 2" id="KW-0238">DNA-binding</keyword>
<evidence type="ECO:0000256" key="1">
    <source>
        <dbReference type="ARBA" id="ARBA00023125"/>
    </source>
</evidence>
<dbReference type="AlphaFoldDB" id="K1J4B0"/>
<evidence type="ECO:0000313" key="5">
    <source>
        <dbReference type="EMBL" id="EKB22747.1"/>
    </source>
</evidence>
<keyword evidence="3" id="KW-0472">Membrane</keyword>
<organism evidence="5 6">
    <name type="scientific">Aeromonas veronii AMC34</name>
    <dbReference type="NCBI Taxonomy" id="1073383"/>
    <lineage>
        <taxon>Bacteria</taxon>
        <taxon>Pseudomonadati</taxon>
        <taxon>Pseudomonadota</taxon>
        <taxon>Gammaproteobacteria</taxon>
        <taxon>Aeromonadales</taxon>
        <taxon>Aeromonadaceae</taxon>
        <taxon>Aeromonas</taxon>
    </lineage>
</organism>
<reference evidence="5 6" key="1">
    <citation type="submission" date="2012-06" db="EMBL/GenBank/DDBJ databases">
        <title>The Genome Sequence of Aeromonas veronii AMC34.</title>
        <authorList>
            <consortium name="The Broad Institute Genome Sequencing Platform"/>
            <person name="Earl A."/>
            <person name="Ward D."/>
            <person name="Feldgarden M."/>
            <person name="Gevers D."/>
            <person name="Graf J."/>
            <person name="Tomasi A."/>
            <person name="Horneman A."/>
            <person name="Walker B."/>
            <person name="Young S.K."/>
            <person name="Zeng Q."/>
            <person name="Gargeya S."/>
            <person name="Fitzgerald M."/>
            <person name="Haas B."/>
            <person name="Abouelleil A."/>
            <person name="Alvarado L."/>
            <person name="Arachchi H.M."/>
            <person name="Berlin A.M."/>
            <person name="Chapman S.B."/>
            <person name="Goldberg J."/>
            <person name="Griggs A."/>
            <person name="Gujja S."/>
            <person name="Hansen M."/>
            <person name="Howarth C."/>
            <person name="Imamovic A."/>
            <person name="Larimer J."/>
            <person name="McCowan C."/>
            <person name="Montmayeur A."/>
            <person name="Murphy C."/>
            <person name="Neiman D."/>
            <person name="Pearson M."/>
            <person name="Priest M."/>
            <person name="Roberts A."/>
            <person name="Saif S."/>
            <person name="Shea T."/>
            <person name="Sisk P."/>
            <person name="Sykes S."/>
            <person name="Wortman J."/>
            <person name="Nusbaum C."/>
            <person name="Birren B."/>
        </authorList>
    </citation>
    <scope>NUCLEOTIDE SEQUENCE [LARGE SCALE GENOMIC DNA]</scope>
    <source>
        <strain evidence="5 6">AMC34</strain>
    </source>
</reference>
<keyword evidence="3" id="KW-0812">Transmembrane</keyword>
<proteinExistence type="predicted"/>
<protein>
    <recommendedName>
        <fullName evidence="4">OmpR/PhoB-type domain-containing protein</fullName>
    </recommendedName>
</protein>
<dbReference type="SUPFAM" id="SSF46894">
    <property type="entry name" value="C-terminal effector domain of the bipartite response regulators"/>
    <property type="match status" value="1"/>
</dbReference>
<dbReference type="Proteomes" id="UP000006087">
    <property type="component" value="Unassembled WGS sequence"/>
</dbReference>